<proteinExistence type="predicted"/>
<protein>
    <submittedName>
        <fullName evidence="1">Uncharacterized protein</fullName>
    </submittedName>
</protein>
<dbReference type="EMBL" id="AHMY02000048">
    <property type="protein sequence ID" value="EKO15244.1"/>
    <property type="molecule type" value="Genomic_DNA"/>
</dbReference>
<organism evidence="1 2">
    <name type="scientific">Leptospira kirschneri str. H1</name>
    <dbReference type="NCBI Taxonomy" id="1049966"/>
    <lineage>
        <taxon>Bacteria</taxon>
        <taxon>Pseudomonadati</taxon>
        <taxon>Spirochaetota</taxon>
        <taxon>Spirochaetia</taxon>
        <taxon>Leptospirales</taxon>
        <taxon>Leptospiraceae</taxon>
        <taxon>Leptospira</taxon>
    </lineage>
</organism>
<name>A0A0E2B385_9LEPT</name>
<gene>
    <name evidence="1" type="ORF">LEP1GSC081_1002</name>
</gene>
<sequence length="44" mass="5423">MKTKESVFKKLSLNFHFLKQLFLEIKDLIFKKIRHESNPKIRTF</sequence>
<dbReference type="AlphaFoldDB" id="A0A0E2B385"/>
<evidence type="ECO:0000313" key="1">
    <source>
        <dbReference type="EMBL" id="EKO15244.1"/>
    </source>
</evidence>
<comment type="caution">
    <text evidence="1">The sequence shown here is derived from an EMBL/GenBank/DDBJ whole genome shotgun (WGS) entry which is preliminary data.</text>
</comment>
<dbReference type="Proteomes" id="UP000006253">
    <property type="component" value="Unassembled WGS sequence"/>
</dbReference>
<reference evidence="1 2" key="1">
    <citation type="submission" date="2012-10" db="EMBL/GenBank/DDBJ databases">
        <authorList>
            <person name="Harkins D.M."/>
            <person name="Durkin A.S."/>
            <person name="Brinkac L.M."/>
            <person name="Selengut J.D."/>
            <person name="Sanka R."/>
            <person name="DePew J."/>
            <person name="Purushe J."/>
            <person name="Peacock S.J."/>
            <person name="Thaipadungpanit J."/>
            <person name="Wuthiekanun V.W."/>
            <person name="Day N.P."/>
            <person name="Vinetz J.M."/>
            <person name="Sutton G.G."/>
            <person name="Nelson W.C."/>
            <person name="Fouts D.E."/>
        </authorList>
    </citation>
    <scope>NUCLEOTIDE SEQUENCE [LARGE SCALE GENOMIC DNA]</scope>
    <source>
        <strain evidence="1 2">H1</strain>
    </source>
</reference>
<evidence type="ECO:0000313" key="2">
    <source>
        <dbReference type="Proteomes" id="UP000006253"/>
    </source>
</evidence>
<accession>A0A0E2B385</accession>